<dbReference type="GeneID" id="2845057"/>
<sequence length="600" mass="69432">MDGRPASEFMIGVNYWPRKTNLRMWKDFNINDIEDDLNIIKRIGIDYLRIFLLSEDFLNSDGLVNDCSINKLKIFLEACRKRDLNVFLTFIIGHMSGKNFNVPWESGNGFYTSAGIEKFAKYVLTVVKNVLNYDNIKGWILSNELTIFKRPNRNEQARLLQRTFYLTVKSLAPNSLISSGDVLSDLQYPDKVHDLTDYSGLHLYFYDDDLIRHRTNYGSLINVYSGGKFPVLLEEFGFSSSQFSDESIARFVYEILWTAYVNGAIGAFYWCFSDFNAEYDEPYDWRPLELGFGLVKSDGTLKTAARVFNIFKNEISKFQNYKRSRPEINVIIPFFTFKDYTSIPESYGRLFRSIPGPLLSSLQMSKSFNIQADARYEEFGLEPSKLYIIPSAPVIKASTWRSLQTIIDNNKSCLYASTFHGSWEVSNFHDSFTHLWKEIFGVSNVTVAGSKGIHIKNDFKIKFVNNFGNYSKDDEIKIYNAELWTYNIKCENAYPIIVSENGDTLMAARNDNKSIISVIPFEYLHSRDIIAGNELFKIYKSIFEFLNLDINSSNYGIEYSKMNNDYVTIEFAIKHDPSILYYDSIHDNKNVIIDPYKLHI</sequence>
<dbReference type="STRING" id="263820.PTO1452"/>
<accession>Q6KZ15</accession>
<dbReference type="Gene3D" id="3.20.20.80">
    <property type="entry name" value="Glycosidases"/>
    <property type="match status" value="1"/>
</dbReference>
<keyword evidence="1" id="KW-0378">Hydrolase</keyword>
<dbReference type="Proteomes" id="UP000000438">
    <property type="component" value="Chromosome"/>
</dbReference>
<dbReference type="PaxDb" id="263820-PTO1452"/>
<dbReference type="SUPFAM" id="SSF51445">
    <property type="entry name" value="(Trans)glycosidases"/>
    <property type="match status" value="1"/>
</dbReference>
<name>Q6KZ15_PICTO</name>
<evidence type="ECO:0000313" key="2">
    <source>
        <dbReference type="Proteomes" id="UP000000438"/>
    </source>
</evidence>
<organism evidence="1 2">
    <name type="scientific">Picrophilus torridus (strain ATCC 700027 / DSM 9790 / JCM 10055 / NBRC 100828 / KAW 2/3)</name>
    <dbReference type="NCBI Taxonomy" id="1122961"/>
    <lineage>
        <taxon>Archaea</taxon>
        <taxon>Methanobacteriati</taxon>
        <taxon>Thermoplasmatota</taxon>
        <taxon>Thermoplasmata</taxon>
        <taxon>Thermoplasmatales</taxon>
        <taxon>Picrophilaceae</taxon>
        <taxon>Picrophilus</taxon>
    </lineage>
</organism>
<evidence type="ECO:0000313" key="1">
    <source>
        <dbReference type="EMBL" id="AAT44037.1"/>
    </source>
</evidence>
<reference evidence="1 2" key="1">
    <citation type="journal article" date="2004" name="Proc. Natl. Acad. Sci. U.S.A.">
        <title>Genome sequence of Picrophilus torridus and its implications for life around pH 0.</title>
        <authorList>
            <person name="Futterer O."/>
            <person name="Angelov A."/>
            <person name="Liesegang H."/>
            <person name="Gottschalk G."/>
            <person name="Schleper C."/>
            <person name="Schepers B."/>
            <person name="Dock C."/>
            <person name="Antranikian G."/>
            <person name="Liebl W."/>
        </authorList>
    </citation>
    <scope>NUCLEOTIDE SEQUENCE [LARGE SCALE GENOMIC DNA]</scope>
    <source>
        <strain evidence="2">ATCC 700027 / DSM 9790 / JCM 10055 / NBRC 100828</strain>
    </source>
</reference>
<dbReference type="InterPro" id="IPR017853">
    <property type="entry name" value="GH"/>
</dbReference>
<dbReference type="GO" id="GO:0016787">
    <property type="term" value="F:hydrolase activity"/>
    <property type="evidence" value="ECO:0007669"/>
    <property type="project" value="UniProtKB-KW"/>
</dbReference>
<proteinExistence type="predicted"/>
<dbReference type="KEGG" id="pto:PTO1452"/>
<dbReference type="CAZy" id="GH5">
    <property type="family name" value="Glycoside Hydrolase Family 5"/>
</dbReference>
<dbReference type="OrthoDB" id="92642at2157"/>
<dbReference type="InParanoid" id="Q6KZ15"/>
<dbReference type="eggNOG" id="arCOG05411">
    <property type="taxonomic scope" value="Archaea"/>
</dbReference>
<dbReference type="RefSeq" id="WP_011178253.1">
    <property type="nucleotide sequence ID" value="NC_005877.1"/>
</dbReference>
<dbReference type="AlphaFoldDB" id="Q6KZ15"/>
<dbReference type="HOGENOM" id="CLU_429428_0_0_2"/>
<protein>
    <submittedName>
        <fullName evidence="1">Glycosyl hydrolase family 5 protein</fullName>
    </submittedName>
</protein>
<dbReference type="EMBL" id="AE017261">
    <property type="protein sequence ID" value="AAT44037.1"/>
    <property type="molecule type" value="Genomic_DNA"/>
</dbReference>
<gene>
    <name evidence="1" type="ordered locus">PTO1452</name>
</gene>